<comment type="caution">
    <text evidence="14">The sequence shown here is derived from an EMBL/GenBank/DDBJ whole genome shotgun (WGS) entry which is preliminary data.</text>
</comment>
<organism evidence="14 15">
    <name type="scientific">Holothuria leucospilota</name>
    <name type="common">Black long sea cucumber</name>
    <name type="synonym">Mertensiothuria leucospilota</name>
    <dbReference type="NCBI Taxonomy" id="206669"/>
    <lineage>
        <taxon>Eukaryota</taxon>
        <taxon>Metazoa</taxon>
        <taxon>Echinodermata</taxon>
        <taxon>Eleutherozoa</taxon>
        <taxon>Echinozoa</taxon>
        <taxon>Holothuroidea</taxon>
        <taxon>Aspidochirotacea</taxon>
        <taxon>Aspidochirotida</taxon>
        <taxon>Holothuriidae</taxon>
        <taxon>Holothuria</taxon>
    </lineage>
</organism>
<feature type="compositionally biased region" description="Basic and acidic residues" evidence="11">
    <location>
        <begin position="784"/>
        <end position="793"/>
    </location>
</feature>
<dbReference type="OrthoDB" id="2373987at2759"/>
<dbReference type="AlphaFoldDB" id="A0A9Q1BJQ5"/>
<protein>
    <submittedName>
        <fullName evidence="14">Short transient receptor potential channel 5</fullName>
    </submittedName>
</protein>
<feature type="transmembrane region" description="Helical" evidence="12">
    <location>
        <begin position="542"/>
        <end position="562"/>
    </location>
</feature>
<dbReference type="InterPro" id="IPR005821">
    <property type="entry name" value="Ion_trans_dom"/>
</dbReference>
<evidence type="ECO:0000256" key="10">
    <source>
        <dbReference type="SAM" id="Coils"/>
    </source>
</evidence>
<evidence type="ECO:0000259" key="13">
    <source>
        <dbReference type="SMART" id="SM01420"/>
    </source>
</evidence>
<feature type="domain" description="Transient receptor ion channel" evidence="13">
    <location>
        <begin position="171"/>
        <end position="233"/>
    </location>
</feature>
<dbReference type="SMART" id="SM00248">
    <property type="entry name" value="ANK"/>
    <property type="match status" value="2"/>
</dbReference>
<keyword evidence="8 12" id="KW-0472">Membrane</keyword>
<feature type="region of interest" description="Disordered" evidence="11">
    <location>
        <begin position="784"/>
        <end position="804"/>
    </location>
</feature>
<dbReference type="Pfam" id="PF08344">
    <property type="entry name" value="TRP_2"/>
    <property type="match status" value="1"/>
</dbReference>
<keyword evidence="4" id="KW-0677">Repeat</keyword>
<keyword evidence="5 12" id="KW-1133">Transmembrane helix</keyword>
<dbReference type="Gene3D" id="1.25.40.20">
    <property type="entry name" value="Ankyrin repeat-containing domain"/>
    <property type="match status" value="1"/>
</dbReference>
<sequence length="1087" mass="123660">MAAFYNVDVYSDRIPLHTVRKEPPLNLAEKQFILAVERGDLAGVRHALEEAEIYFNININCRDPLGRSALLIAIQNENIEIIELLLRHNVHVGSALLHAIDEEVVEAVELLLNYKPPKKDPRAQLLEEPLENDFDPDISPVILAAHRNNYEILKILIDRGVSIPKPHDAKCGCEECRSSMRYDGLRHSRSRLNIYRALASPSLISLCSEDPILTAFELSWELRKLSHRENEFKDEYEELAEQCREFATQLLDETRGSNELGTILNRDHMHPTGSLPLSRLRLAIKYKQKTFTAHPNCQQLLAEQWYEGLPGWRRQHWTLKVLICFFVGMSFPLLSVMYLLAPKTELGKILRLPFLKFICHSASYLVFLLLLLFASLDIADTADQKKNERGPSPTSIELLIVCYIMGFIWQEVKQMWDEGILDYTRDWWNLLDYVMNSLYVTVIGLRITAYLNVRLKENFGGPCYLLNGTGCYIKRDENTLMQDCHLPRKDWDPFDPTLTSEAVFAIANIFSMLRLVYLFIANSHLGPLQISLGRMVEDIIKFCVLIVLVVFSFAAGLNQLYWVYRTEGGDDNCYGLTCDPQNNAFSDMFQSLQSLTWSVFGQTSISVVNVDADHIFTEFVGAAMLCIYCIITIIVLLNLLIAMMNTSFQKIQTQADREWKFARSKLWMSYFDEGNTLPPPFNVIPSPKSFYYAIKTCCSLCGMCLDANANEASRQATQIAMITKKKENDLEYQRVMRNLGKRYLNHQRRGEAAEGISEDDLNEIKQDISSFRYELLEILKDKGHKKSTTEGARKGSSLSSVSTSSFSESVNSAKSLERVPSYLMRKGRKGKKSLQYQDSSQHKPIKKAPIQDDDMSLPEFLKVRNVKNVVVAVNEMQNRSMRRRLSSTGTELARSFWASHIRQGTITEEQDDEDEEETPSENIEMSNLEETNTDVIEEDEEGDAVSPHRHQRSNSKENSEKVASGDGKTNEEGKEETNSANSSDNSGETSGIVSNNNSFQSQDSVDEGVEPEADEESLGQDVFPEDRSSQSQPVSVDSDTTLAQIHNTPRDWKAKRNSFPWMTLKDSGLEGEPQETVRYVYNGVKDK</sequence>
<dbReference type="Pfam" id="PF12796">
    <property type="entry name" value="Ank_2"/>
    <property type="match status" value="1"/>
</dbReference>
<feature type="compositionally biased region" description="Acidic residues" evidence="11">
    <location>
        <begin position="908"/>
        <end position="919"/>
    </location>
</feature>
<feature type="compositionally biased region" description="Basic and acidic residues" evidence="11">
    <location>
        <begin position="968"/>
        <end position="977"/>
    </location>
</feature>
<dbReference type="EMBL" id="JAIZAY010000015">
    <property type="protein sequence ID" value="KAJ8027831.1"/>
    <property type="molecule type" value="Genomic_DNA"/>
</dbReference>
<feature type="transmembrane region" description="Helical" evidence="12">
    <location>
        <begin position="317"/>
        <end position="341"/>
    </location>
</feature>
<name>A0A9Q1BJQ5_HOLLE</name>
<keyword evidence="14" id="KW-0675">Receptor</keyword>
<dbReference type="PANTHER" id="PTHR10117:SF54">
    <property type="entry name" value="TRANSIENT RECEPTOR POTENTIAL-GAMMA PROTEIN"/>
    <property type="match status" value="1"/>
</dbReference>
<evidence type="ECO:0000256" key="8">
    <source>
        <dbReference type="ARBA" id="ARBA00023136"/>
    </source>
</evidence>
<dbReference type="Pfam" id="PF00520">
    <property type="entry name" value="Ion_trans"/>
    <property type="match status" value="1"/>
</dbReference>
<feature type="compositionally biased region" description="Low complexity" evidence="11">
    <location>
        <begin position="1029"/>
        <end position="1039"/>
    </location>
</feature>
<keyword evidence="10" id="KW-0175">Coiled coil</keyword>
<evidence type="ECO:0000256" key="12">
    <source>
        <dbReference type="SAM" id="Phobius"/>
    </source>
</evidence>
<feature type="transmembrane region" description="Helical" evidence="12">
    <location>
        <begin position="353"/>
        <end position="374"/>
    </location>
</feature>
<gene>
    <name evidence="14" type="ORF">HOLleu_29900</name>
</gene>
<feature type="compositionally biased region" description="Polar residues" evidence="11">
    <location>
        <begin position="978"/>
        <end position="1003"/>
    </location>
</feature>
<feature type="region of interest" description="Disordered" evidence="11">
    <location>
        <begin position="901"/>
        <end position="1043"/>
    </location>
</feature>
<feature type="region of interest" description="Disordered" evidence="11">
    <location>
        <begin position="819"/>
        <end position="851"/>
    </location>
</feature>
<evidence type="ECO:0000256" key="5">
    <source>
        <dbReference type="ARBA" id="ARBA00022989"/>
    </source>
</evidence>
<dbReference type="PRINTS" id="PR01097">
    <property type="entry name" value="TRNSRECEPTRP"/>
</dbReference>
<evidence type="ECO:0000256" key="2">
    <source>
        <dbReference type="ARBA" id="ARBA00022448"/>
    </source>
</evidence>
<evidence type="ECO:0000313" key="15">
    <source>
        <dbReference type="Proteomes" id="UP001152320"/>
    </source>
</evidence>
<keyword evidence="15" id="KW-1185">Reference proteome</keyword>
<feature type="compositionally biased region" description="Polar residues" evidence="11">
    <location>
        <begin position="920"/>
        <end position="930"/>
    </location>
</feature>
<evidence type="ECO:0000256" key="1">
    <source>
        <dbReference type="ARBA" id="ARBA00004141"/>
    </source>
</evidence>
<keyword evidence="2" id="KW-0813">Transport</keyword>
<dbReference type="InterPro" id="IPR002110">
    <property type="entry name" value="Ankyrin_rpt"/>
</dbReference>
<dbReference type="SMART" id="SM01420">
    <property type="entry name" value="TRP_2"/>
    <property type="match status" value="1"/>
</dbReference>
<proteinExistence type="predicted"/>
<comment type="subcellular location">
    <subcellularLocation>
        <location evidence="1">Membrane</location>
        <topology evidence="1">Multi-pass membrane protein</topology>
    </subcellularLocation>
</comment>
<feature type="compositionally biased region" description="Acidic residues" evidence="11">
    <location>
        <begin position="931"/>
        <end position="943"/>
    </location>
</feature>
<dbReference type="SUPFAM" id="SSF48403">
    <property type="entry name" value="Ankyrin repeat"/>
    <property type="match status" value="1"/>
</dbReference>
<keyword evidence="7" id="KW-0406">Ion transport</keyword>
<reference evidence="14" key="1">
    <citation type="submission" date="2021-10" db="EMBL/GenBank/DDBJ databases">
        <title>Tropical sea cucumber genome reveals ecological adaptation and Cuvierian tubules defense mechanism.</title>
        <authorList>
            <person name="Chen T."/>
        </authorList>
    </citation>
    <scope>NUCLEOTIDE SEQUENCE</scope>
    <source>
        <strain evidence="14">Nanhai2018</strain>
        <tissue evidence="14">Muscle</tissue>
    </source>
</reference>
<dbReference type="NCBIfam" id="TIGR00870">
    <property type="entry name" value="trp"/>
    <property type="match status" value="1"/>
</dbReference>
<keyword evidence="9" id="KW-0407">Ion channel</keyword>
<evidence type="ECO:0000256" key="11">
    <source>
        <dbReference type="SAM" id="MobiDB-lite"/>
    </source>
</evidence>
<feature type="transmembrane region" description="Helical" evidence="12">
    <location>
        <begin position="619"/>
        <end position="641"/>
    </location>
</feature>
<keyword evidence="6" id="KW-0040">ANK repeat</keyword>
<keyword evidence="3 12" id="KW-0812">Transmembrane</keyword>
<evidence type="ECO:0000256" key="7">
    <source>
        <dbReference type="ARBA" id="ARBA00023065"/>
    </source>
</evidence>
<dbReference type="Proteomes" id="UP001152320">
    <property type="component" value="Chromosome 15"/>
</dbReference>
<dbReference type="InterPro" id="IPR013555">
    <property type="entry name" value="TRP_dom"/>
</dbReference>
<evidence type="ECO:0000256" key="4">
    <source>
        <dbReference type="ARBA" id="ARBA00022737"/>
    </source>
</evidence>
<dbReference type="PANTHER" id="PTHR10117">
    <property type="entry name" value="TRANSIENT RECEPTOR POTENTIAL CHANNEL"/>
    <property type="match status" value="1"/>
</dbReference>
<feature type="transmembrane region" description="Helical" evidence="12">
    <location>
        <begin position="502"/>
        <end position="521"/>
    </location>
</feature>
<feature type="transmembrane region" description="Helical" evidence="12">
    <location>
        <begin position="433"/>
        <end position="451"/>
    </location>
</feature>
<feature type="transmembrane region" description="Helical" evidence="12">
    <location>
        <begin position="394"/>
        <end position="412"/>
    </location>
</feature>
<evidence type="ECO:0000256" key="9">
    <source>
        <dbReference type="ARBA" id="ARBA00023303"/>
    </source>
</evidence>
<evidence type="ECO:0000256" key="6">
    <source>
        <dbReference type="ARBA" id="ARBA00023043"/>
    </source>
</evidence>
<dbReference type="GO" id="GO:0015279">
    <property type="term" value="F:store-operated calcium channel activity"/>
    <property type="evidence" value="ECO:0007669"/>
    <property type="project" value="TreeGrafter"/>
</dbReference>
<evidence type="ECO:0000313" key="14">
    <source>
        <dbReference type="EMBL" id="KAJ8027831.1"/>
    </source>
</evidence>
<feature type="compositionally biased region" description="Acidic residues" evidence="11">
    <location>
        <begin position="1004"/>
        <end position="1018"/>
    </location>
</feature>
<dbReference type="GO" id="GO:0051480">
    <property type="term" value="P:regulation of cytosolic calcium ion concentration"/>
    <property type="evidence" value="ECO:0007669"/>
    <property type="project" value="TreeGrafter"/>
</dbReference>
<feature type="coiled-coil region" evidence="10">
    <location>
        <begin position="222"/>
        <end position="249"/>
    </location>
</feature>
<dbReference type="InterPro" id="IPR036770">
    <property type="entry name" value="Ankyrin_rpt-contain_sf"/>
</dbReference>
<evidence type="ECO:0000256" key="3">
    <source>
        <dbReference type="ARBA" id="ARBA00022692"/>
    </source>
</evidence>
<dbReference type="GO" id="GO:0034703">
    <property type="term" value="C:cation channel complex"/>
    <property type="evidence" value="ECO:0007669"/>
    <property type="project" value="TreeGrafter"/>
</dbReference>
<accession>A0A9Q1BJQ5</accession>
<dbReference type="GO" id="GO:0070679">
    <property type="term" value="F:inositol 1,4,5 trisphosphate binding"/>
    <property type="evidence" value="ECO:0007669"/>
    <property type="project" value="TreeGrafter"/>
</dbReference>
<dbReference type="InterPro" id="IPR002153">
    <property type="entry name" value="TRPC_channel"/>
</dbReference>
<dbReference type="GO" id="GO:0005886">
    <property type="term" value="C:plasma membrane"/>
    <property type="evidence" value="ECO:0007669"/>
    <property type="project" value="TreeGrafter"/>
</dbReference>
<dbReference type="Gene3D" id="1.10.287.70">
    <property type="match status" value="1"/>
</dbReference>